<evidence type="ECO:0000256" key="3">
    <source>
        <dbReference type="ARBA" id="ARBA00022448"/>
    </source>
</evidence>
<evidence type="ECO:0000256" key="1">
    <source>
        <dbReference type="ARBA" id="ARBA00004170"/>
    </source>
</evidence>
<evidence type="ECO:0000256" key="7">
    <source>
        <dbReference type="ARBA" id="ARBA00040047"/>
    </source>
</evidence>
<dbReference type="GO" id="GO:0019905">
    <property type="term" value="F:syntaxin binding"/>
    <property type="evidence" value="ECO:0007669"/>
    <property type="project" value="TreeGrafter"/>
</dbReference>
<evidence type="ECO:0000313" key="9">
    <source>
        <dbReference type="EMBL" id="KAJ3258947.1"/>
    </source>
</evidence>
<dbReference type="AlphaFoldDB" id="A0AAD5UIA7"/>
<evidence type="ECO:0000256" key="2">
    <source>
        <dbReference type="ARBA" id="ARBA00010050"/>
    </source>
</evidence>
<evidence type="ECO:0000313" key="10">
    <source>
        <dbReference type="Proteomes" id="UP001210925"/>
    </source>
</evidence>
<sequence length="263" mass="29607">MSRAQEYENKARELLKDTSSFFGLFGSPPNHMQAVEEPYLAAQATLTAASLLEKTNPERSASIYKQASDLFYQSNSSDRAAEVLEKGARVLESTNKKGAFDLYMESINMNEQEDRIQIGINTYSACLAFTLRSGMRDEALQVSLKMQDAFFKIKRQTSCFRQVLATILILLSDKKYVDAFNAYTDASKYGLDQTEESAVILSIFNAVETADQELMDLTLKQNRYLLENEVLKLNISVPSQPVQLFKSSNLQALQDEIEDEGIL</sequence>
<keyword evidence="10" id="KW-1185">Reference proteome</keyword>
<keyword evidence="4" id="KW-0931">ER-Golgi transport</keyword>
<dbReference type="GO" id="GO:0031201">
    <property type="term" value="C:SNARE complex"/>
    <property type="evidence" value="ECO:0007669"/>
    <property type="project" value="TreeGrafter"/>
</dbReference>
<dbReference type="InterPro" id="IPR000744">
    <property type="entry name" value="NSF_attach"/>
</dbReference>
<dbReference type="Pfam" id="PF14938">
    <property type="entry name" value="SNAP"/>
    <property type="match status" value="1"/>
</dbReference>
<name>A0AAD5UIA7_9FUNG</name>
<evidence type="ECO:0000256" key="4">
    <source>
        <dbReference type="ARBA" id="ARBA00022892"/>
    </source>
</evidence>
<protein>
    <recommendedName>
        <fullName evidence="7">Gamma-soluble NSF attachment protein</fullName>
    </recommendedName>
    <alternativeName>
        <fullName evidence="8">N-ethylmaleimide-sensitive factor attachment protein gamma</fullName>
    </alternativeName>
</protein>
<evidence type="ECO:0000256" key="8">
    <source>
        <dbReference type="ARBA" id="ARBA00042485"/>
    </source>
</evidence>
<gene>
    <name evidence="9" type="ORF">HK103_003088</name>
</gene>
<dbReference type="PANTHER" id="PTHR13768:SF2">
    <property type="entry name" value="GAMMA-SOLUBLE NSF ATTACHMENT PROTEIN"/>
    <property type="match status" value="1"/>
</dbReference>
<dbReference type="SUPFAM" id="SSF48452">
    <property type="entry name" value="TPR-like"/>
    <property type="match status" value="1"/>
</dbReference>
<dbReference type="InterPro" id="IPR011990">
    <property type="entry name" value="TPR-like_helical_dom_sf"/>
</dbReference>
<dbReference type="Proteomes" id="UP001210925">
    <property type="component" value="Unassembled WGS sequence"/>
</dbReference>
<dbReference type="PANTHER" id="PTHR13768">
    <property type="entry name" value="SOLUBLE NSF ATTACHMENT PROTEIN SNAP"/>
    <property type="match status" value="1"/>
</dbReference>
<reference evidence="9" key="1">
    <citation type="submission" date="2020-05" db="EMBL/GenBank/DDBJ databases">
        <title>Phylogenomic resolution of chytrid fungi.</title>
        <authorList>
            <person name="Stajich J.E."/>
            <person name="Amses K."/>
            <person name="Simmons R."/>
            <person name="Seto K."/>
            <person name="Myers J."/>
            <person name="Bonds A."/>
            <person name="Quandt C.A."/>
            <person name="Barry K."/>
            <person name="Liu P."/>
            <person name="Grigoriev I."/>
            <person name="Longcore J.E."/>
            <person name="James T.Y."/>
        </authorList>
    </citation>
    <scope>NUCLEOTIDE SEQUENCE</scope>
    <source>
        <strain evidence="9">PLAUS21</strain>
    </source>
</reference>
<dbReference type="GO" id="GO:0006886">
    <property type="term" value="P:intracellular protein transport"/>
    <property type="evidence" value="ECO:0007669"/>
    <property type="project" value="InterPro"/>
</dbReference>
<organism evidence="9 10">
    <name type="scientific">Boothiomyces macroporosus</name>
    <dbReference type="NCBI Taxonomy" id="261099"/>
    <lineage>
        <taxon>Eukaryota</taxon>
        <taxon>Fungi</taxon>
        <taxon>Fungi incertae sedis</taxon>
        <taxon>Chytridiomycota</taxon>
        <taxon>Chytridiomycota incertae sedis</taxon>
        <taxon>Chytridiomycetes</taxon>
        <taxon>Rhizophydiales</taxon>
        <taxon>Terramycetaceae</taxon>
        <taxon>Boothiomyces</taxon>
    </lineage>
</organism>
<dbReference type="Gene3D" id="1.25.40.10">
    <property type="entry name" value="Tetratricopeptide repeat domain"/>
    <property type="match status" value="1"/>
</dbReference>
<comment type="subcellular location">
    <subcellularLocation>
        <location evidence="1">Membrane</location>
        <topology evidence="1">Peripheral membrane protein</topology>
    </subcellularLocation>
</comment>
<dbReference type="GO" id="GO:0016192">
    <property type="term" value="P:vesicle-mediated transport"/>
    <property type="evidence" value="ECO:0007669"/>
    <property type="project" value="UniProtKB-KW"/>
</dbReference>
<dbReference type="GO" id="GO:0005774">
    <property type="term" value="C:vacuolar membrane"/>
    <property type="evidence" value="ECO:0007669"/>
    <property type="project" value="TreeGrafter"/>
</dbReference>
<comment type="similarity">
    <text evidence="2">Belongs to the SNAP family.</text>
</comment>
<comment type="caution">
    <text evidence="9">The sequence shown here is derived from an EMBL/GenBank/DDBJ whole genome shotgun (WGS) entry which is preliminary data.</text>
</comment>
<keyword evidence="5" id="KW-0653">Protein transport</keyword>
<evidence type="ECO:0000256" key="6">
    <source>
        <dbReference type="ARBA" id="ARBA00023136"/>
    </source>
</evidence>
<proteinExistence type="inferred from homology"/>
<dbReference type="GO" id="GO:0005483">
    <property type="term" value="F:soluble NSF attachment protein activity"/>
    <property type="evidence" value="ECO:0007669"/>
    <property type="project" value="TreeGrafter"/>
</dbReference>
<dbReference type="EMBL" id="JADGKB010000022">
    <property type="protein sequence ID" value="KAJ3258947.1"/>
    <property type="molecule type" value="Genomic_DNA"/>
</dbReference>
<evidence type="ECO:0000256" key="5">
    <source>
        <dbReference type="ARBA" id="ARBA00022927"/>
    </source>
</evidence>
<keyword evidence="6" id="KW-0472">Membrane</keyword>
<accession>A0AAD5UIA7</accession>
<keyword evidence="3" id="KW-0813">Transport</keyword>